<evidence type="ECO:0000256" key="3">
    <source>
        <dbReference type="ARBA" id="ARBA00023004"/>
    </source>
</evidence>
<keyword evidence="4" id="KW-0411">Iron-sulfur</keyword>
<dbReference type="InterPro" id="IPR013785">
    <property type="entry name" value="Aldolase_TIM"/>
</dbReference>
<reference evidence="7" key="1">
    <citation type="submission" date="2017-09" db="EMBL/GenBank/DDBJ databases">
        <title>Depth-based differentiation of microbial function through sediment-hosted aquifers and enrichment of novel symbionts in the deep terrestrial subsurface.</title>
        <authorList>
            <person name="Probst A.J."/>
            <person name="Ladd B."/>
            <person name="Jarett J.K."/>
            <person name="Geller-Mcgrath D.E."/>
            <person name="Sieber C.M.K."/>
            <person name="Emerson J.B."/>
            <person name="Anantharaman K."/>
            <person name="Thomas B.C."/>
            <person name="Malmstrom R."/>
            <person name="Stieglmeier M."/>
            <person name="Klingl A."/>
            <person name="Woyke T."/>
            <person name="Ryan C.M."/>
            <person name="Banfield J.F."/>
        </authorList>
    </citation>
    <scope>NUCLEOTIDE SEQUENCE [LARGE SCALE GENOMIC DNA]</scope>
</reference>
<protein>
    <recommendedName>
        <fullName evidence="5">Radical SAM core domain-containing protein</fullName>
    </recommendedName>
</protein>
<dbReference type="SUPFAM" id="SSF102114">
    <property type="entry name" value="Radical SAM enzymes"/>
    <property type="match status" value="1"/>
</dbReference>
<evidence type="ECO:0000256" key="4">
    <source>
        <dbReference type="ARBA" id="ARBA00023014"/>
    </source>
</evidence>
<organism evidence="6 7">
    <name type="scientific">Candidatus Shapirobacteria bacterium CG_4_9_14_0_2_um_filter_39_11</name>
    <dbReference type="NCBI Taxonomy" id="1974478"/>
    <lineage>
        <taxon>Bacteria</taxon>
        <taxon>Candidatus Shapironibacteriota</taxon>
    </lineage>
</organism>
<keyword evidence="2" id="KW-0479">Metal-binding</keyword>
<dbReference type="AlphaFoldDB" id="A0A2M8ESB9"/>
<feature type="domain" description="Radical SAM core" evidence="5">
    <location>
        <begin position="2"/>
        <end position="100"/>
    </location>
</feature>
<gene>
    <name evidence="6" type="ORF">CO054_02305</name>
</gene>
<keyword evidence="3" id="KW-0408">Iron</keyword>
<dbReference type="GO" id="GO:0046872">
    <property type="term" value="F:metal ion binding"/>
    <property type="evidence" value="ECO:0007669"/>
    <property type="project" value="UniProtKB-KW"/>
</dbReference>
<dbReference type="InterPro" id="IPR058240">
    <property type="entry name" value="rSAM_sf"/>
</dbReference>
<dbReference type="InterPro" id="IPR007197">
    <property type="entry name" value="rSAM"/>
</dbReference>
<dbReference type="GO" id="GO:0051536">
    <property type="term" value="F:iron-sulfur cluster binding"/>
    <property type="evidence" value="ECO:0007669"/>
    <property type="project" value="UniProtKB-KW"/>
</dbReference>
<dbReference type="PANTHER" id="PTHR11228:SF7">
    <property type="entry name" value="PQQA PEPTIDE CYCLASE"/>
    <property type="match status" value="1"/>
</dbReference>
<dbReference type="PANTHER" id="PTHR11228">
    <property type="entry name" value="RADICAL SAM DOMAIN PROTEIN"/>
    <property type="match status" value="1"/>
</dbReference>
<dbReference type="Gene3D" id="3.20.20.70">
    <property type="entry name" value="Aldolase class I"/>
    <property type="match status" value="1"/>
</dbReference>
<evidence type="ECO:0000313" key="7">
    <source>
        <dbReference type="Proteomes" id="UP000229816"/>
    </source>
</evidence>
<evidence type="ECO:0000256" key="2">
    <source>
        <dbReference type="ARBA" id="ARBA00022723"/>
    </source>
</evidence>
<dbReference type="Pfam" id="PF04055">
    <property type="entry name" value="Radical_SAM"/>
    <property type="match status" value="1"/>
</dbReference>
<dbReference type="InterPro" id="IPR050377">
    <property type="entry name" value="Radical_SAM_PqqE_MftC-like"/>
</dbReference>
<dbReference type="GO" id="GO:0003824">
    <property type="term" value="F:catalytic activity"/>
    <property type="evidence" value="ECO:0007669"/>
    <property type="project" value="InterPro"/>
</dbReference>
<sequence>MGGEPTLYGLTQGYKPLLKVIDEAKSLEYEYVRLDTNGQFEPELLMKEGFRKLDEITFSLDGPTPEINDLIRGKGVFNKCVSNIKRAIKLDYNVDITCCIHRGLVKRDKDENLLLDSMIHFAEALGVNRINFHDLFKTGIPRDTWTGDLDPSLEKWIKVYEKIQSNIEKGKYKIPVRIPQCFITKKEFEENPEYYGYCPAKMGERVLVHPNGIIRICSLMIGTPYGVARFYEGKIVWDETPTNELRDHELNEHTPCTNQSKSIDFGKLVPLCVSFKPKQKEIVWREKLKWESKRR</sequence>
<evidence type="ECO:0000313" key="6">
    <source>
        <dbReference type="EMBL" id="PJC28031.1"/>
    </source>
</evidence>
<comment type="caution">
    <text evidence="6">The sequence shown here is derived from an EMBL/GenBank/DDBJ whole genome shotgun (WGS) entry which is preliminary data.</text>
</comment>
<evidence type="ECO:0000259" key="5">
    <source>
        <dbReference type="Pfam" id="PF04055"/>
    </source>
</evidence>
<accession>A0A2M8ESB9</accession>
<evidence type="ECO:0000256" key="1">
    <source>
        <dbReference type="ARBA" id="ARBA00022691"/>
    </source>
</evidence>
<name>A0A2M8ESB9_9BACT</name>
<dbReference type="EMBL" id="PFSF01000048">
    <property type="protein sequence ID" value="PJC28031.1"/>
    <property type="molecule type" value="Genomic_DNA"/>
</dbReference>
<keyword evidence="1" id="KW-0949">S-adenosyl-L-methionine</keyword>
<proteinExistence type="predicted"/>
<dbReference type="Proteomes" id="UP000229816">
    <property type="component" value="Unassembled WGS sequence"/>
</dbReference>